<proteinExistence type="predicted"/>
<reference evidence="2 3" key="1">
    <citation type="submission" date="2015-08" db="EMBL/GenBank/DDBJ databases">
        <title>Investigation of the bacterial diversity of lava forest soil.</title>
        <authorList>
            <person name="Lee J.S."/>
        </authorList>
    </citation>
    <scope>NUCLEOTIDE SEQUENCE [LARGE SCALE GENOMIC DNA]</scope>
    <source>
        <strain evidence="2 3">GJW-30</strain>
    </source>
</reference>
<protein>
    <submittedName>
        <fullName evidence="2">Uncharacterized protein</fullName>
    </submittedName>
</protein>
<evidence type="ECO:0000313" key="3">
    <source>
        <dbReference type="Proteomes" id="UP000236884"/>
    </source>
</evidence>
<dbReference type="AlphaFoldDB" id="A0A0S3PSJ2"/>
<dbReference type="RefSeq" id="WP_096353458.1">
    <property type="nucleotide sequence ID" value="NZ_AP014946.1"/>
</dbReference>
<dbReference type="Proteomes" id="UP000236884">
    <property type="component" value="Chromosome"/>
</dbReference>
<name>A0A0S3PSJ2_9BRAD</name>
<organism evidence="2 3">
    <name type="scientific">Variibacter gotjawalensis</name>
    <dbReference type="NCBI Taxonomy" id="1333996"/>
    <lineage>
        <taxon>Bacteria</taxon>
        <taxon>Pseudomonadati</taxon>
        <taxon>Pseudomonadota</taxon>
        <taxon>Alphaproteobacteria</taxon>
        <taxon>Hyphomicrobiales</taxon>
        <taxon>Nitrobacteraceae</taxon>
        <taxon>Variibacter</taxon>
    </lineage>
</organism>
<feature type="compositionally biased region" description="Basic residues" evidence="1">
    <location>
        <begin position="63"/>
        <end position="98"/>
    </location>
</feature>
<sequence>MKAPKFATMSLDALYSMRNTLEKAISSQLKTARKGIASLTATKPKRKTKKKASKARGATGRKTTARKTTARKATRMAKPMRRAAAKRKTMTRVSRKRK</sequence>
<evidence type="ECO:0000313" key="2">
    <source>
        <dbReference type="EMBL" id="BAT58877.1"/>
    </source>
</evidence>
<accession>A0A0S3PSJ2</accession>
<dbReference type="KEGG" id="vgo:GJW-30_1_01405"/>
<keyword evidence="3" id="KW-1185">Reference proteome</keyword>
<feature type="region of interest" description="Disordered" evidence="1">
    <location>
        <begin position="41"/>
        <end position="98"/>
    </location>
</feature>
<evidence type="ECO:0000256" key="1">
    <source>
        <dbReference type="SAM" id="MobiDB-lite"/>
    </source>
</evidence>
<dbReference type="EMBL" id="AP014946">
    <property type="protein sequence ID" value="BAT58877.1"/>
    <property type="molecule type" value="Genomic_DNA"/>
</dbReference>
<gene>
    <name evidence="2" type="ORF">GJW-30_1_01405</name>
</gene>
<feature type="compositionally biased region" description="Basic residues" evidence="1">
    <location>
        <begin position="43"/>
        <end position="54"/>
    </location>
</feature>